<comment type="caution">
    <text evidence="5">The sequence shown here is derived from an EMBL/GenBank/DDBJ whole genome shotgun (WGS) entry which is preliminary data.</text>
</comment>
<dbReference type="Proteomes" id="UP001499988">
    <property type="component" value="Unassembled WGS sequence"/>
</dbReference>
<name>A0ABP9EHH5_9GAMM</name>
<feature type="domain" description="CusB-like beta-barrel" evidence="4">
    <location>
        <begin position="199"/>
        <end position="276"/>
    </location>
</feature>
<dbReference type="Pfam" id="PF25954">
    <property type="entry name" value="Beta-barrel_RND_2"/>
    <property type="match status" value="1"/>
</dbReference>
<sequence length="366" mass="40263">MKNTSNSRAMAPLALSALALTLLTGCSEPPVVQTDVIRPVALYTIAQARGTQLREFPARIEAREETQLSFRVPGELLELPVLAGMNVEAGDLLARLDDRDYLNEVAARQADFDLASADFNRLKTLRAQDVVSQADFDNVKARRSAAQVALQMAQDRLADTRLEAPYSGRIAQRLVQNHQAIQAMQPVLLMQDSINLDVIIQVPENLLSQIREDQIDYSYQPEVAFAADPALRFPVSFKELATQITPGSQSFEVRFALTNPEQLTVLPGMAAHLTLDLERLQPDVAGPQRLLVPVTAVLKDNATGVDQLWVYRDGQVDPITVTVGEITQDGVKIEADLRDGDQIVAAGVSQLRPGMRVKPLKRERGI</sequence>
<dbReference type="PANTHER" id="PTHR30469:SF20">
    <property type="entry name" value="EFFLUX RND TRANSPORTER PERIPLASMIC ADAPTOR SUBUNIT"/>
    <property type="match status" value="1"/>
</dbReference>
<feature type="signal peptide" evidence="2">
    <location>
        <begin position="1"/>
        <end position="19"/>
    </location>
</feature>
<dbReference type="Gene3D" id="1.10.287.470">
    <property type="entry name" value="Helix hairpin bin"/>
    <property type="match status" value="1"/>
</dbReference>
<dbReference type="Gene3D" id="2.40.50.100">
    <property type="match status" value="1"/>
</dbReference>
<dbReference type="SUPFAM" id="SSF111369">
    <property type="entry name" value="HlyD-like secretion proteins"/>
    <property type="match status" value="1"/>
</dbReference>
<dbReference type="Gene3D" id="2.40.30.170">
    <property type="match status" value="1"/>
</dbReference>
<gene>
    <name evidence="5" type="ORF">GCM10023333_11040</name>
</gene>
<protein>
    <submittedName>
        <fullName evidence="5">Efflux RND transporter periplasmic adaptor subunit</fullName>
    </submittedName>
</protein>
<evidence type="ECO:0000256" key="2">
    <source>
        <dbReference type="SAM" id="SignalP"/>
    </source>
</evidence>
<dbReference type="EMBL" id="BAABJZ010000015">
    <property type="protein sequence ID" value="GAA4879050.1"/>
    <property type="molecule type" value="Genomic_DNA"/>
</dbReference>
<dbReference type="PROSITE" id="PS51257">
    <property type="entry name" value="PROKAR_LIPOPROTEIN"/>
    <property type="match status" value="1"/>
</dbReference>
<evidence type="ECO:0000256" key="1">
    <source>
        <dbReference type="ARBA" id="ARBA00009477"/>
    </source>
</evidence>
<keyword evidence="2" id="KW-0732">Signal</keyword>
<dbReference type="RefSeq" id="WP_345334208.1">
    <property type="nucleotide sequence ID" value="NZ_BAABJZ010000015.1"/>
</dbReference>
<feature type="chain" id="PRO_5045905274" evidence="2">
    <location>
        <begin position="20"/>
        <end position="366"/>
    </location>
</feature>
<dbReference type="Gene3D" id="2.40.420.20">
    <property type="match status" value="1"/>
</dbReference>
<dbReference type="Pfam" id="PF25917">
    <property type="entry name" value="BSH_RND"/>
    <property type="match status" value="1"/>
</dbReference>
<comment type="similarity">
    <text evidence="1">Belongs to the membrane fusion protein (MFP) (TC 8.A.1) family.</text>
</comment>
<evidence type="ECO:0000313" key="5">
    <source>
        <dbReference type="EMBL" id="GAA4879050.1"/>
    </source>
</evidence>
<feature type="domain" description="Multidrug resistance protein MdtA-like barrel-sandwich hybrid" evidence="3">
    <location>
        <begin position="69"/>
        <end position="186"/>
    </location>
</feature>
<dbReference type="InterPro" id="IPR058792">
    <property type="entry name" value="Beta-barrel_RND_2"/>
</dbReference>
<dbReference type="InterPro" id="IPR006143">
    <property type="entry name" value="RND_pump_MFP"/>
</dbReference>
<keyword evidence="6" id="KW-1185">Reference proteome</keyword>
<dbReference type="PANTHER" id="PTHR30469">
    <property type="entry name" value="MULTIDRUG RESISTANCE PROTEIN MDTA"/>
    <property type="match status" value="1"/>
</dbReference>
<evidence type="ECO:0000259" key="4">
    <source>
        <dbReference type="Pfam" id="PF25954"/>
    </source>
</evidence>
<dbReference type="NCBIfam" id="TIGR01730">
    <property type="entry name" value="RND_mfp"/>
    <property type="match status" value="1"/>
</dbReference>
<accession>A0ABP9EHH5</accession>
<evidence type="ECO:0000259" key="3">
    <source>
        <dbReference type="Pfam" id="PF25917"/>
    </source>
</evidence>
<dbReference type="InterPro" id="IPR058625">
    <property type="entry name" value="MdtA-like_BSH"/>
</dbReference>
<proteinExistence type="inferred from homology"/>
<reference evidence="6" key="1">
    <citation type="journal article" date="2019" name="Int. J. Syst. Evol. Microbiol.">
        <title>The Global Catalogue of Microorganisms (GCM) 10K type strain sequencing project: providing services to taxonomists for standard genome sequencing and annotation.</title>
        <authorList>
            <consortium name="The Broad Institute Genomics Platform"/>
            <consortium name="The Broad Institute Genome Sequencing Center for Infectious Disease"/>
            <person name="Wu L."/>
            <person name="Ma J."/>
        </authorList>
    </citation>
    <scope>NUCLEOTIDE SEQUENCE [LARGE SCALE GENOMIC DNA]</scope>
    <source>
        <strain evidence="6">JCM 18401</strain>
    </source>
</reference>
<organism evidence="5 6">
    <name type="scientific">Ferrimonas pelagia</name>
    <dbReference type="NCBI Taxonomy" id="1177826"/>
    <lineage>
        <taxon>Bacteria</taxon>
        <taxon>Pseudomonadati</taxon>
        <taxon>Pseudomonadota</taxon>
        <taxon>Gammaproteobacteria</taxon>
        <taxon>Alteromonadales</taxon>
        <taxon>Ferrimonadaceae</taxon>
        <taxon>Ferrimonas</taxon>
    </lineage>
</organism>
<evidence type="ECO:0000313" key="6">
    <source>
        <dbReference type="Proteomes" id="UP001499988"/>
    </source>
</evidence>